<dbReference type="EC" id="5.4.99.5" evidence="1"/>
<proteinExistence type="predicted"/>
<comment type="caution">
    <text evidence="3">The sequence shown here is derived from an EMBL/GenBank/DDBJ whole genome shotgun (WGS) entry which is preliminary data.</text>
</comment>
<organism evidence="3 4">
    <name type="scientific">Pararhodospirillum oryzae</name>
    <dbReference type="NCBI Taxonomy" id="478448"/>
    <lineage>
        <taxon>Bacteria</taxon>
        <taxon>Pseudomonadati</taxon>
        <taxon>Pseudomonadota</taxon>
        <taxon>Alphaproteobacteria</taxon>
        <taxon>Rhodospirillales</taxon>
        <taxon>Rhodospirillaceae</taxon>
        <taxon>Pararhodospirillum</taxon>
    </lineage>
</organism>
<dbReference type="RefSeq" id="WP_246135435.1">
    <property type="nucleotide sequence ID" value="NZ_BJZO01000029.1"/>
</dbReference>
<evidence type="ECO:0000313" key="4">
    <source>
        <dbReference type="Proteomes" id="UP000321567"/>
    </source>
</evidence>
<dbReference type="EMBL" id="BJZO01000029">
    <property type="protein sequence ID" value="GEO81208.1"/>
    <property type="molecule type" value="Genomic_DNA"/>
</dbReference>
<keyword evidence="4" id="KW-1185">Reference proteome</keyword>
<protein>
    <recommendedName>
        <fullName evidence="1">chorismate mutase</fullName>
        <ecNumber evidence="1">5.4.99.5</ecNumber>
    </recommendedName>
</protein>
<dbReference type="GO" id="GO:0004106">
    <property type="term" value="F:chorismate mutase activity"/>
    <property type="evidence" value="ECO:0007669"/>
    <property type="project" value="UniProtKB-EC"/>
</dbReference>
<feature type="domain" description="Chorismate mutase" evidence="2">
    <location>
        <begin position="2"/>
        <end position="62"/>
    </location>
</feature>
<dbReference type="Gene3D" id="1.20.59.10">
    <property type="entry name" value="Chorismate mutase"/>
    <property type="match status" value="1"/>
</dbReference>
<evidence type="ECO:0000259" key="2">
    <source>
        <dbReference type="SMART" id="SM00830"/>
    </source>
</evidence>
<reference evidence="3 4" key="1">
    <citation type="submission" date="2019-07" db="EMBL/GenBank/DDBJ databases">
        <title>Whole genome shotgun sequence of Rhodospirillum oryzae NBRC 107573.</title>
        <authorList>
            <person name="Hosoyama A."/>
            <person name="Uohara A."/>
            <person name="Ohji S."/>
            <person name="Ichikawa N."/>
        </authorList>
    </citation>
    <scope>NUCLEOTIDE SEQUENCE [LARGE SCALE GENOMIC DNA]</scope>
    <source>
        <strain evidence="3 4">NBRC 107573</strain>
    </source>
</reference>
<dbReference type="InterPro" id="IPR036979">
    <property type="entry name" value="CM_dom_sf"/>
</dbReference>
<dbReference type="InterPro" id="IPR036263">
    <property type="entry name" value="Chorismate_II_sf"/>
</dbReference>
<sequence length="258" mass="27772">MADRIRLAKQAEGTGGVYLRPGREAAVLRRLVARHQGPFPRRVLVRLWREIFSVSVSMQGRITLAVWMPERGAGYLELARNQFGSFTSGTVHQSVGQVVQEVGEGRATVGVVPLPRPEDAIAWWPALMSTLPGTPRVIVRLPVTGGRNGLEALVIAALDPEPSAGEDRSLLGLETGPDLSRTGLLDSLRANGFDPLAVLDARAQGEDVRLTLIEVRGPVLRDDARLQGLQGGHHSPVQHAVVIGTYALPFTDAELDGP</sequence>
<dbReference type="Proteomes" id="UP000321567">
    <property type="component" value="Unassembled WGS sequence"/>
</dbReference>
<dbReference type="SUPFAM" id="SSF48600">
    <property type="entry name" value="Chorismate mutase II"/>
    <property type="match status" value="1"/>
</dbReference>
<dbReference type="AlphaFoldDB" id="A0A512H700"/>
<name>A0A512H700_9PROT</name>
<evidence type="ECO:0000256" key="1">
    <source>
        <dbReference type="ARBA" id="ARBA00012404"/>
    </source>
</evidence>
<evidence type="ECO:0000313" key="3">
    <source>
        <dbReference type="EMBL" id="GEO81208.1"/>
    </source>
</evidence>
<dbReference type="GO" id="GO:0046417">
    <property type="term" value="P:chorismate metabolic process"/>
    <property type="evidence" value="ECO:0007669"/>
    <property type="project" value="InterPro"/>
</dbReference>
<accession>A0A512H700</accession>
<dbReference type="Pfam" id="PF01817">
    <property type="entry name" value="CM_2"/>
    <property type="match status" value="1"/>
</dbReference>
<dbReference type="InterPro" id="IPR002701">
    <property type="entry name" value="CM_II_prokaryot"/>
</dbReference>
<dbReference type="SMART" id="SM00830">
    <property type="entry name" value="CM_2"/>
    <property type="match status" value="1"/>
</dbReference>
<gene>
    <name evidence="3" type="ORF">ROR02_13390</name>
</gene>